<evidence type="ECO:0000256" key="4">
    <source>
        <dbReference type="ARBA" id="ARBA00022989"/>
    </source>
</evidence>
<feature type="transmembrane region" description="Helical" evidence="7">
    <location>
        <begin position="311"/>
        <end position="328"/>
    </location>
</feature>
<dbReference type="RefSeq" id="WP_004343703.1">
    <property type="nucleotide sequence ID" value="NZ_DBFWLE010000023.1"/>
</dbReference>
<dbReference type="PRINTS" id="PR00176">
    <property type="entry name" value="NANEUSMPORT"/>
</dbReference>
<accession>A0AAQ1UII7</accession>
<keyword evidence="3 6" id="KW-0812">Transmembrane</keyword>
<feature type="transmembrane region" description="Helical" evidence="7">
    <location>
        <begin position="180"/>
        <end position="204"/>
    </location>
</feature>
<dbReference type="Pfam" id="PF00209">
    <property type="entry name" value="SNF"/>
    <property type="match status" value="2"/>
</dbReference>
<reference evidence="8 9" key="1">
    <citation type="submission" date="2018-06" db="EMBL/GenBank/DDBJ databases">
        <authorList>
            <consortium name="Pathogen Informatics"/>
            <person name="Doyle S."/>
        </authorList>
    </citation>
    <scope>NUCLEOTIDE SEQUENCE [LARGE SCALE GENOMIC DNA]</scope>
    <source>
        <strain evidence="8 9">NCTC13063</strain>
    </source>
</reference>
<dbReference type="InterPro" id="IPR000175">
    <property type="entry name" value="Na/ntran_symport"/>
</dbReference>
<feature type="transmembrane region" description="Helical" evidence="7">
    <location>
        <begin position="87"/>
        <end position="107"/>
    </location>
</feature>
<feature type="transmembrane region" description="Helical" evidence="7">
    <location>
        <begin position="254"/>
        <end position="274"/>
    </location>
</feature>
<dbReference type="SUPFAM" id="SSF161070">
    <property type="entry name" value="SNF-like"/>
    <property type="match status" value="1"/>
</dbReference>
<feature type="transmembrane region" description="Helical" evidence="7">
    <location>
        <begin position="390"/>
        <end position="407"/>
    </location>
</feature>
<dbReference type="GO" id="GO:0016020">
    <property type="term" value="C:membrane"/>
    <property type="evidence" value="ECO:0007669"/>
    <property type="project" value="UniProtKB-SubCell"/>
</dbReference>
<feature type="transmembrane region" description="Helical" evidence="7">
    <location>
        <begin position="427"/>
        <end position="447"/>
    </location>
</feature>
<protein>
    <recommendedName>
        <fullName evidence="6">Transporter</fullName>
    </recommendedName>
</protein>
<evidence type="ECO:0000256" key="3">
    <source>
        <dbReference type="ARBA" id="ARBA00022692"/>
    </source>
</evidence>
<feature type="transmembrane region" description="Helical" evidence="7">
    <location>
        <begin position="348"/>
        <end position="369"/>
    </location>
</feature>
<dbReference type="AlphaFoldDB" id="A0AAQ1UII7"/>
<keyword evidence="4 7" id="KW-1133">Transmembrane helix</keyword>
<gene>
    <name evidence="8" type="ORF">NCTC13063_01279</name>
</gene>
<evidence type="ECO:0000313" key="9">
    <source>
        <dbReference type="Proteomes" id="UP000255283"/>
    </source>
</evidence>
<comment type="similarity">
    <text evidence="6">Belongs to the sodium:neurotransmitter symporter (SNF) (TC 2.A.22) family.</text>
</comment>
<feature type="transmembrane region" description="Helical" evidence="7">
    <location>
        <begin position="12"/>
        <end position="30"/>
    </location>
</feature>
<name>A0AAQ1UII7_9BACT</name>
<evidence type="ECO:0000313" key="8">
    <source>
        <dbReference type="EMBL" id="SUB80002.1"/>
    </source>
</evidence>
<keyword evidence="2 6" id="KW-0813">Transport</keyword>
<evidence type="ECO:0000256" key="5">
    <source>
        <dbReference type="ARBA" id="ARBA00023136"/>
    </source>
</evidence>
<comment type="subcellular location">
    <subcellularLocation>
        <location evidence="1">Membrane</location>
        <topology evidence="1">Multi-pass membrane protein</topology>
    </subcellularLocation>
</comment>
<dbReference type="PROSITE" id="PS50267">
    <property type="entry name" value="NA_NEUROTRAN_SYMP_3"/>
    <property type="match status" value="1"/>
</dbReference>
<organism evidence="8 9">
    <name type="scientific">Segatella buccae</name>
    <dbReference type="NCBI Taxonomy" id="28126"/>
    <lineage>
        <taxon>Bacteria</taxon>
        <taxon>Pseudomonadati</taxon>
        <taxon>Bacteroidota</taxon>
        <taxon>Bacteroidia</taxon>
        <taxon>Bacteroidales</taxon>
        <taxon>Prevotellaceae</taxon>
        <taxon>Segatella</taxon>
    </lineage>
</organism>
<evidence type="ECO:0000256" key="2">
    <source>
        <dbReference type="ARBA" id="ARBA00022448"/>
    </source>
</evidence>
<dbReference type="PANTHER" id="PTHR42948:SF1">
    <property type="entry name" value="TRANSPORTER"/>
    <property type="match status" value="1"/>
</dbReference>
<evidence type="ECO:0000256" key="1">
    <source>
        <dbReference type="ARBA" id="ARBA00004141"/>
    </source>
</evidence>
<sequence length="457" mass="49275">MTQQNRASFGSKLGLILATAGGAVGLGNVWRFPYMVGQNGGAAFIIIYLACILLLGIPCMVSEFIIGRHGASNAARAYTKLSGGSPWKWVGYMGVLTGFVITGYYAVVSGWCLQYIYASVVGELQGDPDFVTRYFNEFSSDAVRPVFWTVAILFITHFVIIHGVRGGIERASKLLMPTLFVLLLVIVVAACLLPGAGKGIAFLFKPDFGKMNSGVFLGALGQSFYSLSIAMGCICTYASYFSRQTNLLKSALQVAVVDTLVAVLAGLMIFPAAFSVGVNPDSGPSLIFITLPNVFNVAFASMPLVGRAISLLFYALLSLAALTSLMSLHEVSTSFFYEELKISRKRGAIIVTVATSLIGAVCSLSLGAVDGLTVFGRSLFDVFDFVTGQIFLPVGGLLTCLFMGWYVPRNIIKDEFTNWGTLRGTFFGTYLFLIRFVCPLCILLIILHQFGLLKGIL</sequence>
<feature type="transmembrane region" description="Helical" evidence="7">
    <location>
        <begin position="42"/>
        <end position="66"/>
    </location>
</feature>
<keyword evidence="5 7" id="KW-0472">Membrane</keyword>
<dbReference type="GO" id="GO:0015293">
    <property type="term" value="F:symporter activity"/>
    <property type="evidence" value="ECO:0007669"/>
    <property type="project" value="UniProtKB-KW"/>
</dbReference>
<dbReference type="NCBIfam" id="NF037979">
    <property type="entry name" value="Na_transp"/>
    <property type="match status" value="1"/>
</dbReference>
<dbReference type="EMBL" id="UGTJ01000001">
    <property type="protein sequence ID" value="SUB80002.1"/>
    <property type="molecule type" value="Genomic_DNA"/>
</dbReference>
<comment type="caution">
    <text evidence="8">The sequence shown here is derived from an EMBL/GenBank/DDBJ whole genome shotgun (WGS) entry which is preliminary data.</text>
</comment>
<evidence type="ECO:0000256" key="7">
    <source>
        <dbReference type="SAM" id="Phobius"/>
    </source>
</evidence>
<dbReference type="PROSITE" id="PS00610">
    <property type="entry name" value="NA_NEUROTRAN_SYMP_1"/>
    <property type="match status" value="1"/>
</dbReference>
<dbReference type="CDD" id="cd10336">
    <property type="entry name" value="SLC6sbd_Tyt1-Like"/>
    <property type="match status" value="1"/>
</dbReference>
<dbReference type="InterPro" id="IPR037272">
    <property type="entry name" value="SNS_sf"/>
</dbReference>
<feature type="transmembrane region" description="Helical" evidence="7">
    <location>
        <begin position="224"/>
        <end position="242"/>
    </location>
</feature>
<dbReference type="InterPro" id="IPR047218">
    <property type="entry name" value="YocR/YhdH-like"/>
</dbReference>
<evidence type="ECO:0000256" key="6">
    <source>
        <dbReference type="RuleBase" id="RU003732"/>
    </source>
</evidence>
<proteinExistence type="inferred from homology"/>
<feature type="transmembrane region" description="Helical" evidence="7">
    <location>
        <begin position="146"/>
        <end position="168"/>
    </location>
</feature>
<dbReference type="Proteomes" id="UP000255283">
    <property type="component" value="Unassembled WGS sequence"/>
</dbReference>
<keyword evidence="6" id="KW-0769">Symport</keyword>
<dbReference type="PANTHER" id="PTHR42948">
    <property type="entry name" value="TRANSPORTER"/>
    <property type="match status" value="1"/>
</dbReference>